<reference evidence="2" key="1">
    <citation type="journal article" date="2014" name="Int. J. Syst. Evol. Microbiol.">
        <title>Complete genome sequence of Corynebacterium casei LMG S-19264T (=DSM 44701T), isolated from a smear-ripened cheese.</title>
        <authorList>
            <consortium name="US DOE Joint Genome Institute (JGI-PGF)"/>
            <person name="Walter F."/>
            <person name="Albersmeier A."/>
            <person name="Kalinowski J."/>
            <person name="Ruckert C."/>
        </authorList>
    </citation>
    <scope>NUCLEOTIDE SEQUENCE</scope>
    <source>
        <strain evidence="2">CGMCC 1.12360</strain>
    </source>
</reference>
<proteinExistence type="predicted"/>
<dbReference type="Proteomes" id="UP000602050">
    <property type="component" value="Unassembled WGS sequence"/>
</dbReference>
<keyword evidence="1" id="KW-0812">Transmembrane</keyword>
<sequence>METNKNITTHSEHEESYKGALFSTLVFVGGTIVLFIIILLALFIARI</sequence>
<gene>
    <name evidence="2" type="ORF">GCM10010978_15090</name>
</gene>
<dbReference type="RefSeq" id="WP_188391777.1">
    <property type="nucleotide sequence ID" value="NZ_BMEV01000022.1"/>
</dbReference>
<dbReference type="EMBL" id="BMEV01000022">
    <property type="protein sequence ID" value="GGH75326.1"/>
    <property type="molecule type" value="Genomic_DNA"/>
</dbReference>
<organism evidence="2 3">
    <name type="scientific">Compostibacillus humi</name>
    <dbReference type="NCBI Taxonomy" id="1245525"/>
    <lineage>
        <taxon>Bacteria</taxon>
        <taxon>Bacillati</taxon>
        <taxon>Bacillota</taxon>
        <taxon>Bacilli</taxon>
        <taxon>Bacillales</taxon>
        <taxon>Bacillaceae</taxon>
        <taxon>Compostibacillus</taxon>
    </lineage>
</organism>
<evidence type="ECO:0000256" key="1">
    <source>
        <dbReference type="SAM" id="Phobius"/>
    </source>
</evidence>
<protein>
    <submittedName>
        <fullName evidence="2">Uncharacterized protein</fullName>
    </submittedName>
</protein>
<keyword evidence="1" id="KW-1133">Transmembrane helix</keyword>
<evidence type="ECO:0000313" key="3">
    <source>
        <dbReference type="Proteomes" id="UP000602050"/>
    </source>
</evidence>
<keyword evidence="3" id="KW-1185">Reference proteome</keyword>
<name>A0A8J2ZSS5_9BACI</name>
<feature type="transmembrane region" description="Helical" evidence="1">
    <location>
        <begin position="20"/>
        <end position="45"/>
    </location>
</feature>
<reference evidence="2" key="2">
    <citation type="submission" date="2020-09" db="EMBL/GenBank/DDBJ databases">
        <authorList>
            <person name="Sun Q."/>
            <person name="Zhou Y."/>
        </authorList>
    </citation>
    <scope>NUCLEOTIDE SEQUENCE</scope>
    <source>
        <strain evidence="2">CGMCC 1.12360</strain>
    </source>
</reference>
<dbReference type="AlphaFoldDB" id="A0A8J2ZSS5"/>
<keyword evidence="1" id="KW-0472">Membrane</keyword>
<evidence type="ECO:0000313" key="2">
    <source>
        <dbReference type="EMBL" id="GGH75326.1"/>
    </source>
</evidence>
<comment type="caution">
    <text evidence="2">The sequence shown here is derived from an EMBL/GenBank/DDBJ whole genome shotgun (WGS) entry which is preliminary data.</text>
</comment>
<accession>A0A8J2ZSS5</accession>